<evidence type="ECO:0000313" key="2">
    <source>
        <dbReference type="Proteomes" id="UP000178724"/>
    </source>
</evidence>
<dbReference type="AlphaFoldDB" id="A0A1F4Q047"/>
<protein>
    <submittedName>
        <fullName evidence="1">Uncharacterized protein</fullName>
    </submittedName>
</protein>
<comment type="caution">
    <text evidence="1">The sequence shown here is derived from an EMBL/GenBank/DDBJ whole genome shotgun (WGS) entry which is preliminary data.</text>
</comment>
<dbReference type="EMBL" id="METM01000027">
    <property type="protein sequence ID" value="OGB89325.1"/>
    <property type="molecule type" value="Genomic_DNA"/>
</dbReference>
<organism evidence="1 2">
    <name type="scientific">candidate division WOR-1 bacterium RIFCSPHIGHO2_01_FULL_53_15</name>
    <dbReference type="NCBI Taxonomy" id="1802564"/>
    <lineage>
        <taxon>Bacteria</taxon>
        <taxon>Bacillati</taxon>
        <taxon>Saganbacteria</taxon>
    </lineage>
</organism>
<name>A0A1F4Q047_UNCSA</name>
<accession>A0A1F4Q047</accession>
<sequence>MIGESINSAFEGKAGIKVVRDEACGGKQHIPLFLSENKKRENVICNVDLMVIKDNHISIIIEIEESNVKPTQICGKYLTSAISVCYFHAKENNKPVRMSKNVLFIQVLDNIKLPKGSVKIPQWIQIGERIKKVISDFHGTSVNKYELLFGNKGQFSGLEKALINKIEAHLT</sequence>
<evidence type="ECO:0000313" key="1">
    <source>
        <dbReference type="EMBL" id="OGB89325.1"/>
    </source>
</evidence>
<dbReference type="Proteomes" id="UP000178724">
    <property type="component" value="Unassembled WGS sequence"/>
</dbReference>
<gene>
    <name evidence="1" type="ORF">A2625_04070</name>
</gene>
<proteinExistence type="predicted"/>
<reference evidence="1 2" key="1">
    <citation type="journal article" date="2016" name="Nat. Commun.">
        <title>Thousands of microbial genomes shed light on interconnected biogeochemical processes in an aquifer system.</title>
        <authorList>
            <person name="Anantharaman K."/>
            <person name="Brown C.T."/>
            <person name="Hug L.A."/>
            <person name="Sharon I."/>
            <person name="Castelle C.J."/>
            <person name="Probst A.J."/>
            <person name="Thomas B.C."/>
            <person name="Singh A."/>
            <person name="Wilkins M.J."/>
            <person name="Karaoz U."/>
            <person name="Brodie E.L."/>
            <person name="Williams K.H."/>
            <person name="Hubbard S.S."/>
            <person name="Banfield J.F."/>
        </authorList>
    </citation>
    <scope>NUCLEOTIDE SEQUENCE [LARGE SCALE GENOMIC DNA]</scope>
</reference>